<accession>A0ABQ5I2X8</accession>
<name>A0ABQ5I2X8_9ASTR</name>
<feature type="region of interest" description="Disordered" evidence="1">
    <location>
        <begin position="53"/>
        <end position="97"/>
    </location>
</feature>
<organism evidence="2 3">
    <name type="scientific">Tanacetum coccineum</name>
    <dbReference type="NCBI Taxonomy" id="301880"/>
    <lineage>
        <taxon>Eukaryota</taxon>
        <taxon>Viridiplantae</taxon>
        <taxon>Streptophyta</taxon>
        <taxon>Embryophyta</taxon>
        <taxon>Tracheophyta</taxon>
        <taxon>Spermatophyta</taxon>
        <taxon>Magnoliopsida</taxon>
        <taxon>eudicotyledons</taxon>
        <taxon>Gunneridae</taxon>
        <taxon>Pentapetalae</taxon>
        <taxon>asterids</taxon>
        <taxon>campanulids</taxon>
        <taxon>Asterales</taxon>
        <taxon>Asteraceae</taxon>
        <taxon>Asteroideae</taxon>
        <taxon>Anthemideae</taxon>
        <taxon>Anthemidinae</taxon>
        <taxon>Tanacetum</taxon>
    </lineage>
</organism>
<feature type="region of interest" description="Disordered" evidence="1">
    <location>
        <begin position="333"/>
        <end position="357"/>
    </location>
</feature>
<comment type="caution">
    <text evidence="2">The sequence shown here is derived from an EMBL/GenBank/DDBJ whole genome shotgun (WGS) entry which is preliminary data.</text>
</comment>
<proteinExistence type="predicted"/>
<reference evidence="2" key="1">
    <citation type="journal article" date="2022" name="Int. J. Mol. Sci.">
        <title>Draft Genome of Tanacetum Coccineum: Genomic Comparison of Closely Related Tanacetum-Family Plants.</title>
        <authorList>
            <person name="Yamashiro T."/>
            <person name="Shiraishi A."/>
            <person name="Nakayama K."/>
            <person name="Satake H."/>
        </authorList>
    </citation>
    <scope>NUCLEOTIDE SEQUENCE</scope>
</reference>
<feature type="compositionally biased region" description="Basic and acidic residues" evidence="1">
    <location>
        <begin position="168"/>
        <end position="186"/>
    </location>
</feature>
<feature type="compositionally biased region" description="Basic residues" evidence="1">
    <location>
        <begin position="196"/>
        <end position="207"/>
    </location>
</feature>
<reference evidence="2" key="2">
    <citation type="submission" date="2022-01" db="EMBL/GenBank/DDBJ databases">
        <authorList>
            <person name="Yamashiro T."/>
            <person name="Shiraishi A."/>
            <person name="Satake H."/>
            <person name="Nakayama K."/>
        </authorList>
    </citation>
    <scope>NUCLEOTIDE SEQUENCE</scope>
</reference>
<feature type="region of interest" description="Disordered" evidence="1">
    <location>
        <begin position="287"/>
        <end position="310"/>
    </location>
</feature>
<evidence type="ECO:0000256" key="1">
    <source>
        <dbReference type="SAM" id="MobiDB-lite"/>
    </source>
</evidence>
<keyword evidence="3" id="KW-1185">Reference proteome</keyword>
<gene>
    <name evidence="2" type="ORF">Tco_1089934</name>
</gene>
<evidence type="ECO:0000313" key="2">
    <source>
        <dbReference type="EMBL" id="GJT94416.1"/>
    </source>
</evidence>
<dbReference type="Proteomes" id="UP001151760">
    <property type="component" value="Unassembled WGS sequence"/>
</dbReference>
<feature type="region of interest" description="Disordered" evidence="1">
    <location>
        <begin position="137"/>
        <end position="215"/>
    </location>
</feature>
<evidence type="ECO:0000313" key="3">
    <source>
        <dbReference type="Proteomes" id="UP001151760"/>
    </source>
</evidence>
<protein>
    <submittedName>
        <fullName evidence="2">Uncharacterized protein</fullName>
    </submittedName>
</protein>
<feature type="compositionally biased region" description="Basic and acidic residues" evidence="1">
    <location>
        <begin position="339"/>
        <end position="357"/>
    </location>
</feature>
<sequence length="357" mass="39271">MDGEYLGRDQREEDGKGIHMEWGLIGGEGRRVMDGLMWKERFRRRGSGEGLNGWKGKNRNMGEIFRGGRGEIPGGRRNHRGGGQEGGKGGRKPDGMDWVREEDNWIEPWDMDEKQYAGNGGEGGLILEEKGERGGKRIRIWERGGTEGGGGELGRKEPSSPFKRRKEGGKTESGGKKEKGRGKEIGGPRGGGRRNGIARRSKRGKGRRPMEGESQIDGGLYVFGKLLEGGSLEIHSGRNHSERGEVAKEEGKEYHLKLILKDHLWWRKNGVSGKITVRVGLGLWERGKKKKGNGEGGGENGKGTNFGMDGGGGKREWKLLSFLPHWGIHAQEGGLDTLSKGREGGKKELSEDKLKEG</sequence>
<dbReference type="EMBL" id="BQNB010020294">
    <property type="protein sequence ID" value="GJT94416.1"/>
    <property type="molecule type" value="Genomic_DNA"/>
</dbReference>